<comment type="similarity">
    <text evidence="3">Belongs to the class II aldolase/RraA-like family.</text>
</comment>
<evidence type="ECO:0000256" key="7">
    <source>
        <dbReference type="ARBA" id="ARBA00016549"/>
    </source>
</evidence>
<evidence type="ECO:0000313" key="13">
    <source>
        <dbReference type="EMBL" id="GAA1850929.1"/>
    </source>
</evidence>
<evidence type="ECO:0000256" key="6">
    <source>
        <dbReference type="ARBA" id="ARBA00012947"/>
    </source>
</evidence>
<reference evidence="13 14" key="1">
    <citation type="journal article" date="2019" name="Int. J. Syst. Evol. Microbiol.">
        <title>The Global Catalogue of Microorganisms (GCM) 10K type strain sequencing project: providing services to taxonomists for standard genome sequencing and annotation.</title>
        <authorList>
            <consortium name="The Broad Institute Genomics Platform"/>
            <consortium name="The Broad Institute Genome Sequencing Center for Infectious Disease"/>
            <person name="Wu L."/>
            <person name="Ma J."/>
        </authorList>
    </citation>
    <scope>NUCLEOTIDE SEQUENCE [LARGE SCALE GENOMIC DNA]</scope>
    <source>
        <strain evidence="13 14">JCM 16009</strain>
    </source>
</reference>
<dbReference type="PANTHER" id="PTHR33254">
    <property type="entry name" value="4-HYDROXY-4-METHYL-2-OXOGLUTARATE ALDOLASE 3-RELATED"/>
    <property type="match status" value="1"/>
</dbReference>
<comment type="function">
    <text evidence="8">Catalyzes the aldol cleavage of 4-hydroxy-4-methyl-2-oxoglutarate (HMG) into 2 molecules of pyruvate. Also contains a secondary oxaloacetate (OAA) decarboxylase activity due to the common pyruvate enolate transition state formed following C-C bond cleavage in the retro-aldol and decarboxylation reactions.</text>
</comment>
<comment type="catalytic activity">
    <reaction evidence="1">
        <text>4-hydroxy-4-methyl-2-oxoglutarate = 2 pyruvate</text>
        <dbReference type="Rhea" id="RHEA:22748"/>
        <dbReference type="ChEBI" id="CHEBI:15361"/>
        <dbReference type="ChEBI" id="CHEBI:58276"/>
        <dbReference type="EC" id="4.1.3.17"/>
    </reaction>
</comment>
<comment type="cofactor">
    <cofactor evidence="2">
        <name>a divalent metal cation</name>
        <dbReference type="ChEBI" id="CHEBI:60240"/>
    </cofactor>
</comment>
<dbReference type="SUPFAM" id="SSF89562">
    <property type="entry name" value="RraA-like"/>
    <property type="match status" value="1"/>
</dbReference>
<sequence>MTLPAVTGVTPDDTARGLGVATIAASLRAVTGRDGVIAAERLPRRSGSGCVVGRARTASNPPGENSATWPLVGAARAGDLLVLAGPDDSVALWGHLASTAAAAAGVTGVLVDGGARDVGACREMGFSVFARAVVTRDPAKRRPGVLGEPIRIGEVVVGEGDVVVADDDGVVVVPAGRWPEVLAAATERGRAEERDLEALQAGRIDEVVAAKAGHLPGGSQP</sequence>
<evidence type="ECO:0000256" key="11">
    <source>
        <dbReference type="ARBA" id="ARBA00032305"/>
    </source>
</evidence>
<evidence type="ECO:0000256" key="3">
    <source>
        <dbReference type="ARBA" id="ARBA00008621"/>
    </source>
</evidence>
<proteinExistence type="inferred from homology"/>
<dbReference type="InterPro" id="IPR036704">
    <property type="entry name" value="RraA/RraA-like_sf"/>
</dbReference>
<organism evidence="13 14">
    <name type="scientific">Pseudonocardia ailaonensis</name>
    <dbReference type="NCBI Taxonomy" id="367279"/>
    <lineage>
        <taxon>Bacteria</taxon>
        <taxon>Bacillati</taxon>
        <taxon>Actinomycetota</taxon>
        <taxon>Actinomycetes</taxon>
        <taxon>Pseudonocardiales</taxon>
        <taxon>Pseudonocardiaceae</taxon>
        <taxon>Pseudonocardia</taxon>
    </lineage>
</organism>
<evidence type="ECO:0000256" key="12">
    <source>
        <dbReference type="ARBA" id="ARBA00047973"/>
    </source>
</evidence>
<dbReference type="Gene3D" id="3.50.30.40">
    <property type="entry name" value="Ribonuclease E inhibitor RraA/RraA-like"/>
    <property type="match status" value="1"/>
</dbReference>
<comment type="catalytic activity">
    <reaction evidence="12">
        <text>oxaloacetate + H(+) = pyruvate + CO2</text>
        <dbReference type="Rhea" id="RHEA:15641"/>
        <dbReference type="ChEBI" id="CHEBI:15361"/>
        <dbReference type="ChEBI" id="CHEBI:15378"/>
        <dbReference type="ChEBI" id="CHEBI:16452"/>
        <dbReference type="ChEBI" id="CHEBI:16526"/>
        <dbReference type="EC" id="4.1.1.112"/>
    </reaction>
</comment>
<keyword evidence="14" id="KW-1185">Reference proteome</keyword>
<evidence type="ECO:0000256" key="1">
    <source>
        <dbReference type="ARBA" id="ARBA00001342"/>
    </source>
</evidence>
<evidence type="ECO:0000256" key="9">
    <source>
        <dbReference type="ARBA" id="ARBA00029596"/>
    </source>
</evidence>
<gene>
    <name evidence="13" type="ORF">GCM10009836_33590</name>
</gene>
<accession>A0ABN2N560</accession>
<comment type="subunit">
    <text evidence="4">Homotrimer.</text>
</comment>
<evidence type="ECO:0000256" key="8">
    <source>
        <dbReference type="ARBA" id="ARBA00025046"/>
    </source>
</evidence>
<dbReference type="Pfam" id="PF03737">
    <property type="entry name" value="RraA-like"/>
    <property type="match status" value="1"/>
</dbReference>
<evidence type="ECO:0000256" key="4">
    <source>
        <dbReference type="ARBA" id="ARBA00011233"/>
    </source>
</evidence>
<evidence type="ECO:0000313" key="14">
    <source>
        <dbReference type="Proteomes" id="UP001500449"/>
    </source>
</evidence>
<protein>
    <recommendedName>
        <fullName evidence="7">Putative 4-hydroxy-4-methyl-2-oxoglutarate aldolase</fullName>
        <ecNumber evidence="6">4.1.1.112</ecNumber>
        <ecNumber evidence="5">4.1.3.17</ecNumber>
    </recommendedName>
    <alternativeName>
        <fullName evidence="11">Oxaloacetate decarboxylase</fullName>
    </alternativeName>
    <alternativeName>
        <fullName evidence="9">Regulator of ribonuclease activity homolog</fullName>
    </alternativeName>
    <alternativeName>
        <fullName evidence="10">RraA-like protein</fullName>
    </alternativeName>
</protein>
<dbReference type="EMBL" id="BAAAQK010000009">
    <property type="protein sequence ID" value="GAA1850929.1"/>
    <property type="molecule type" value="Genomic_DNA"/>
</dbReference>
<dbReference type="PANTHER" id="PTHR33254:SF4">
    <property type="entry name" value="4-HYDROXY-4-METHYL-2-OXOGLUTARATE ALDOLASE 3-RELATED"/>
    <property type="match status" value="1"/>
</dbReference>
<dbReference type="Proteomes" id="UP001500449">
    <property type="component" value="Unassembled WGS sequence"/>
</dbReference>
<name>A0ABN2N560_9PSEU</name>
<evidence type="ECO:0000256" key="2">
    <source>
        <dbReference type="ARBA" id="ARBA00001968"/>
    </source>
</evidence>
<dbReference type="EC" id="4.1.3.17" evidence="5"/>
<comment type="caution">
    <text evidence="13">The sequence shown here is derived from an EMBL/GenBank/DDBJ whole genome shotgun (WGS) entry which is preliminary data.</text>
</comment>
<evidence type="ECO:0000256" key="10">
    <source>
        <dbReference type="ARBA" id="ARBA00030169"/>
    </source>
</evidence>
<dbReference type="InterPro" id="IPR005493">
    <property type="entry name" value="RraA/RraA-like"/>
</dbReference>
<dbReference type="EC" id="4.1.1.112" evidence="6"/>
<evidence type="ECO:0000256" key="5">
    <source>
        <dbReference type="ARBA" id="ARBA00012213"/>
    </source>
</evidence>